<dbReference type="PANTHER" id="PTHR30026">
    <property type="entry name" value="OUTER MEMBRANE PROTEIN TOLC"/>
    <property type="match status" value="1"/>
</dbReference>
<name>A0ABZ2YQ82_9BACT</name>
<keyword evidence="6" id="KW-0472">Membrane</keyword>
<accession>A0ABZ2YQ82</accession>
<feature type="chain" id="PRO_5047157327" evidence="8">
    <location>
        <begin position="21"/>
        <end position="491"/>
    </location>
</feature>
<sequence length="491" mass="55978">MKSRPSAIIMFLFILLPAFADGQDTLRLTLAEVVDMARRGSIAAKQAITVRKTKYWEWRTHRSNYQPQLALEGTLPGFQKTFNPVTQPNGTIKFEPVHYNNSALNLSFSQGITATGGRIYGATQLQRFDDFDAKTKLYNAIPYTIGFSQPLFQFNQMKWDNRIAPVKYAESKQQYISDMEFVGVQASAYFFDLLLAQVNHQIATTNLENTRQIQRIADEKFQLGKISRNEILQLQLEYLKAEKSAGTARRDMEIAAMNLRAYAGMQDAGRIQLELPPAVINMIVQADRVLEEAYANNAQSLAYERRIREARRDVAKAKGENGLNASLNANLGYSNSAADLGKVYRDPQNQQLVELKFTIPVLDWGRQRSRTKTAEANLEFTQYAVEQDRQNFAQAVATQVTLYDMMKEQVKLSASADSIASEKYEIARQRYVLGNLSITDLSIAFSEKDQAKRDYILALRDFWGAYYELRYLSLYDFEQNKKITYDTLATN</sequence>
<dbReference type="RefSeq" id="WP_341836452.1">
    <property type="nucleotide sequence ID" value="NZ_CP149822.1"/>
</dbReference>
<evidence type="ECO:0000256" key="4">
    <source>
        <dbReference type="ARBA" id="ARBA00022452"/>
    </source>
</evidence>
<keyword evidence="8" id="KW-0732">Signal</keyword>
<dbReference type="InterPro" id="IPR003423">
    <property type="entry name" value="OMP_efflux"/>
</dbReference>
<keyword evidence="5" id="KW-0812">Transmembrane</keyword>
<dbReference type="PANTHER" id="PTHR30026:SF20">
    <property type="entry name" value="OUTER MEMBRANE PROTEIN TOLC"/>
    <property type="match status" value="1"/>
</dbReference>
<evidence type="ECO:0000256" key="2">
    <source>
        <dbReference type="ARBA" id="ARBA00007613"/>
    </source>
</evidence>
<evidence type="ECO:0000313" key="10">
    <source>
        <dbReference type="Proteomes" id="UP001485459"/>
    </source>
</evidence>
<reference evidence="10" key="1">
    <citation type="submission" date="2024-03" db="EMBL/GenBank/DDBJ databases">
        <title>Chitinophaga horti sp. nov., isolated from garden soil.</title>
        <authorList>
            <person name="Lee D.S."/>
            <person name="Han D.M."/>
            <person name="Baek J.H."/>
            <person name="Choi D.G."/>
            <person name="Jeon J.H."/>
            <person name="Jeon C.O."/>
        </authorList>
    </citation>
    <scope>NUCLEOTIDE SEQUENCE [LARGE SCALE GENOMIC DNA]</scope>
    <source>
        <strain evidence="10">GPA1</strain>
    </source>
</reference>
<evidence type="ECO:0000256" key="8">
    <source>
        <dbReference type="SAM" id="SignalP"/>
    </source>
</evidence>
<keyword evidence="3" id="KW-0813">Transport</keyword>
<dbReference type="Gene3D" id="1.20.1600.10">
    <property type="entry name" value="Outer membrane efflux proteins (OEP)"/>
    <property type="match status" value="1"/>
</dbReference>
<dbReference type="SUPFAM" id="SSF56954">
    <property type="entry name" value="Outer membrane efflux proteins (OEP)"/>
    <property type="match status" value="1"/>
</dbReference>
<evidence type="ECO:0000256" key="7">
    <source>
        <dbReference type="ARBA" id="ARBA00023237"/>
    </source>
</evidence>
<comment type="similarity">
    <text evidence="2">Belongs to the outer membrane factor (OMF) (TC 1.B.17) family.</text>
</comment>
<evidence type="ECO:0000256" key="6">
    <source>
        <dbReference type="ARBA" id="ARBA00023136"/>
    </source>
</evidence>
<evidence type="ECO:0000256" key="3">
    <source>
        <dbReference type="ARBA" id="ARBA00022448"/>
    </source>
</evidence>
<evidence type="ECO:0000313" key="9">
    <source>
        <dbReference type="EMBL" id="WZN41603.1"/>
    </source>
</evidence>
<keyword evidence="10" id="KW-1185">Reference proteome</keyword>
<feature type="signal peptide" evidence="8">
    <location>
        <begin position="1"/>
        <end position="20"/>
    </location>
</feature>
<protein>
    <submittedName>
        <fullName evidence="9">TolC family protein</fullName>
    </submittedName>
</protein>
<keyword evidence="7" id="KW-0998">Cell outer membrane</keyword>
<keyword evidence="4" id="KW-1134">Transmembrane beta strand</keyword>
<dbReference type="EMBL" id="CP149822">
    <property type="protein sequence ID" value="WZN41603.1"/>
    <property type="molecule type" value="Genomic_DNA"/>
</dbReference>
<evidence type="ECO:0000256" key="1">
    <source>
        <dbReference type="ARBA" id="ARBA00004442"/>
    </source>
</evidence>
<proteinExistence type="inferred from homology"/>
<dbReference type="Pfam" id="PF02321">
    <property type="entry name" value="OEP"/>
    <property type="match status" value="2"/>
</dbReference>
<comment type="subcellular location">
    <subcellularLocation>
        <location evidence="1">Cell outer membrane</location>
    </subcellularLocation>
</comment>
<dbReference type="InterPro" id="IPR051906">
    <property type="entry name" value="TolC-like"/>
</dbReference>
<dbReference type="Proteomes" id="UP001485459">
    <property type="component" value="Chromosome"/>
</dbReference>
<gene>
    <name evidence="9" type="ORF">WJU16_00940</name>
</gene>
<evidence type="ECO:0000256" key="5">
    <source>
        <dbReference type="ARBA" id="ARBA00022692"/>
    </source>
</evidence>
<organism evidence="9 10">
    <name type="scientific">Chitinophaga pollutisoli</name>
    <dbReference type="NCBI Taxonomy" id="3133966"/>
    <lineage>
        <taxon>Bacteria</taxon>
        <taxon>Pseudomonadati</taxon>
        <taxon>Bacteroidota</taxon>
        <taxon>Chitinophagia</taxon>
        <taxon>Chitinophagales</taxon>
        <taxon>Chitinophagaceae</taxon>
        <taxon>Chitinophaga</taxon>
    </lineage>
</organism>